<sequence length="519" mass="59430">MPNTFAAIDVGSNEVSMKIFEVSKKYGIKELDHVRHTIELGSDTYTNGKISHALVNELCQVLQSFTKKMREYQVEDYTACATSALREAVNNLHIIDQIKLTSKLKVSILSNSEQRFLLYKAVALKEQRFNQIIEHGTAIVDVGAGSIQISLFNKGSLITTQNIKLGSLRIREILSTMENQTTNFNNLLEEYITNDLQTFKDFFLSDINLRNIIAVGDNLNDLLRFKKHLEKTEDQKFHSESKESLDRSGFYSLYAKLLSRNSGQISNCLQMSKEQAYLLVPTAMIYYKMFEETKATTMWIPGVTLTDGLVVDYAQKKQKVNPTHDFTLDILNAARNIARRYHCNQSHIKNVEYIALTLFDSLTKLHGLNSRDRLLLQIAVILHNCGEYINLNAGAMNSYHIILSTEIIGLSHTERELIAYLVRFNIGSYPKYEDINNNFDKDTYIKISKLSAIFRIANSMDKSHKQKFSNISVNYRDGQLTIIGTTLEDTTLERGLFEKKAEFFEEVYGIRPQLKQRRS</sequence>
<proteinExistence type="inferred from homology"/>
<dbReference type="RefSeq" id="WP_073281632.1">
    <property type="nucleotide sequence ID" value="NZ_FRCP01000005.1"/>
</dbReference>
<feature type="domain" description="Ppx/GppA phosphatase N-terminal" evidence="2">
    <location>
        <begin position="28"/>
        <end position="316"/>
    </location>
</feature>
<dbReference type="InterPro" id="IPR003695">
    <property type="entry name" value="Ppx_GppA_N"/>
</dbReference>
<protein>
    <submittedName>
        <fullName evidence="4">Exopolyphosphatase / guanosine-5'-triphosphate,3'-diphosphate pyrophosphatase</fullName>
    </submittedName>
</protein>
<comment type="similarity">
    <text evidence="1">Belongs to the GppA/Ppx family.</text>
</comment>
<reference evidence="4 5" key="1">
    <citation type="submission" date="2016-11" db="EMBL/GenBank/DDBJ databases">
        <authorList>
            <person name="Jaros S."/>
            <person name="Januszkiewicz K."/>
            <person name="Wedrychowicz H."/>
        </authorList>
    </citation>
    <scope>NUCLEOTIDE SEQUENCE [LARGE SCALE GENOMIC DNA]</scope>
    <source>
        <strain evidence="4 5">DSM 15930</strain>
    </source>
</reference>
<dbReference type="Pfam" id="PF21447">
    <property type="entry name" value="Ppx-GppA_III"/>
    <property type="match status" value="1"/>
</dbReference>
<dbReference type="STRING" id="1120996.SAMN02746066_00087"/>
<evidence type="ECO:0000313" key="5">
    <source>
        <dbReference type="Proteomes" id="UP000184038"/>
    </source>
</evidence>
<name>A0A1M7ENG4_9FIRM</name>
<dbReference type="Pfam" id="PF02541">
    <property type="entry name" value="Ppx-GppA"/>
    <property type="match status" value="1"/>
</dbReference>
<evidence type="ECO:0000259" key="3">
    <source>
        <dbReference type="Pfam" id="PF21447"/>
    </source>
</evidence>
<dbReference type="CDD" id="cd24006">
    <property type="entry name" value="ASKHA_NBD_PPX_GppA"/>
    <property type="match status" value="1"/>
</dbReference>
<keyword evidence="5" id="KW-1185">Reference proteome</keyword>
<dbReference type="SUPFAM" id="SSF109604">
    <property type="entry name" value="HD-domain/PDEase-like"/>
    <property type="match status" value="1"/>
</dbReference>
<gene>
    <name evidence="4" type="ORF">SAMN02746066_00087</name>
</gene>
<dbReference type="InterPro" id="IPR050273">
    <property type="entry name" value="GppA/Ppx_hydrolase"/>
</dbReference>
<dbReference type="Gene3D" id="1.10.3210.10">
    <property type="entry name" value="Hypothetical protein af1432"/>
    <property type="match status" value="1"/>
</dbReference>
<dbReference type="GO" id="GO:0016462">
    <property type="term" value="F:pyrophosphatase activity"/>
    <property type="evidence" value="ECO:0007669"/>
    <property type="project" value="TreeGrafter"/>
</dbReference>
<dbReference type="Gene3D" id="3.30.420.40">
    <property type="match status" value="1"/>
</dbReference>
<evidence type="ECO:0000256" key="1">
    <source>
        <dbReference type="ARBA" id="ARBA00007125"/>
    </source>
</evidence>
<dbReference type="InterPro" id="IPR043129">
    <property type="entry name" value="ATPase_NBD"/>
</dbReference>
<dbReference type="InterPro" id="IPR048950">
    <property type="entry name" value="Ppx_GppA_C"/>
</dbReference>
<dbReference type="Gene3D" id="3.30.420.150">
    <property type="entry name" value="Exopolyphosphatase. Domain 2"/>
    <property type="match status" value="1"/>
</dbReference>
<dbReference type="OrthoDB" id="9814545at2"/>
<feature type="domain" description="Ppx/GppA phosphatase C-terminal" evidence="3">
    <location>
        <begin position="334"/>
        <end position="475"/>
    </location>
</feature>
<evidence type="ECO:0000313" key="4">
    <source>
        <dbReference type="EMBL" id="SHL93237.1"/>
    </source>
</evidence>
<dbReference type="Proteomes" id="UP000184038">
    <property type="component" value="Unassembled WGS sequence"/>
</dbReference>
<organism evidence="4 5">
    <name type="scientific">Anaerosporobacter mobilis DSM 15930</name>
    <dbReference type="NCBI Taxonomy" id="1120996"/>
    <lineage>
        <taxon>Bacteria</taxon>
        <taxon>Bacillati</taxon>
        <taxon>Bacillota</taxon>
        <taxon>Clostridia</taxon>
        <taxon>Lachnospirales</taxon>
        <taxon>Lachnospiraceae</taxon>
        <taxon>Anaerosporobacter</taxon>
    </lineage>
</organism>
<dbReference type="AlphaFoldDB" id="A0A1M7ENG4"/>
<evidence type="ECO:0000259" key="2">
    <source>
        <dbReference type="Pfam" id="PF02541"/>
    </source>
</evidence>
<dbReference type="SUPFAM" id="SSF53067">
    <property type="entry name" value="Actin-like ATPase domain"/>
    <property type="match status" value="2"/>
</dbReference>
<accession>A0A1M7ENG4</accession>
<dbReference type="PANTHER" id="PTHR30005:SF0">
    <property type="entry name" value="RETROGRADE REGULATION PROTEIN 2"/>
    <property type="match status" value="1"/>
</dbReference>
<dbReference type="EMBL" id="FRCP01000005">
    <property type="protein sequence ID" value="SHL93237.1"/>
    <property type="molecule type" value="Genomic_DNA"/>
</dbReference>
<dbReference type="PANTHER" id="PTHR30005">
    <property type="entry name" value="EXOPOLYPHOSPHATASE"/>
    <property type="match status" value="1"/>
</dbReference>